<dbReference type="PROSITE" id="PS51164">
    <property type="entry name" value="CBM1_2"/>
    <property type="match status" value="4"/>
</dbReference>
<dbReference type="GO" id="GO:0005975">
    <property type="term" value="P:carbohydrate metabolic process"/>
    <property type="evidence" value="ECO:0007669"/>
    <property type="project" value="InterPro"/>
</dbReference>
<dbReference type="Proteomes" id="UP000030745">
    <property type="component" value="Unassembled WGS sequence"/>
</dbReference>
<keyword evidence="4" id="KW-1185">Reference proteome</keyword>
<dbReference type="VEuPathDB" id="FungiDB:SPRG_18053"/>
<keyword evidence="1" id="KW-0732">Signal</keyword>
<evidence type="ECO:0000313" key="4">
    <source>
        <dbReference type="Proteomes" id="UP000030745"/>
    </source>
</evidence>
<feature type="domain" description="CBM1" evidence="2">
    <location>
        <begin position="6"/>
        <end position="44"/>
    </location>
</feature>
<dbReference type="AlphaFoldDB" id="A0A067BQ16"/>
<feature type="domain" description="CBM1" evidence="2">
    <location>
        <begin position="141"/>
        <end position="180"/>
    </location>
</feature>
<dbReference type="SUPFAM" id="SSF57180">
    <property type="entry name" value="Cellulose-binding domain"/>
    <property type="match status" value="4"/>
</dbReference>
<sequence>MAAEAAMIEAWQQCGGKDWVNPGYPRCYTGLRCVFINDWYSQCQPGEQPNTLDKYAQCGGKGFDAKGKSCRMEDECKAINEYYSQCQTRMGMMDGQAGVVAVWQQCGGNGYKGDTSCTTGNECVKINDWYSQCKPAATAADRFATWAQCGGRNNNFQANGKKCRDEDKCEKYNDFFSQCIPK</sequence>
<dbReference type="SMART" id="SM00236">
    <property type="entry name" value="fCBD"/>
    <property type="match status" value="4"/>
</dbReference>
<dbReference type="STRING" id="695850.A0A067BQ16"/>
<dbReference type="OMA" id="DWYGQCL"/>
<evidence type="ECO:0000256" key="1">
    <source>
        <dbReference type="ARBA" id="ARBA00022729"/>
    </source>
</evidence>
<protein>
    <recommendedName>
        <fullName evidence="2">CBM1 domain-containing protein</fullName>
    </recommendedName>
</protein>
<dbReference type="OrthoDB" id="69328at2759"/>
<evidence type="ECO:0000259" key="2">
    <source>
        <dbReference type="PROSITE" id="PS51164"/>
    </source>
</evidence>
<feature type="domain" description="CBM1" evidence="2">
    <location>
        <begin position="50"/>
        <end position="87"/>
    </location>
</feature>
<dbReference type="EMBL" id="KK584133">
    <property type="protein sequence ID" value="KDO16421.1"/>
    <property type="molecule type" value="Genomic_DNA"/>
</dbReference>
<gene>
    <name evidence="3" type="ORF">SPRG_18053</name>
</gene>
<reference evidence="3 4" key="1">
    <citation type="journal article" date="2013" name="PLoS Genet.">
        <title>Distinctive expansion of potential virulence genes in the genome of the oomycete fish pathogen Saprolegnia parasitica.</title>
        <authorList>
            <person name="Jiang R.H."/>
            <person name="de Bruijn I."/>
            <person name="Haas B.J."/>
            <person name="Belmonte R."/>
            <person name="Lobach L."/>
            <person name="Christie J."/>
            <person name="van den Ackerveken G."/>
            <person name="Bottin A."/>
            <person name="Bulone V."/>
            <person name="Diaz-Moreno S.M."/>
            <person name="Dumas B."/>
            <person name="Fan L."/>
            <person name="Gaulin E."/>
            <person name="Govers F."/>
            <person name="Grenville-Briggs L.J."/>
            <person name="Horner N.R."/>
            <person name="Levin J.Z."/>
            <person name="Mammella M."/>
            <person name="Meijer H.J."/>
            <person name="Morris P."/>
            <person name="Nusbaum C."/>
            <person name="Oome S."/>
            <person name="Phillips A.J."/>
            <person name="van Rooyen D."/>
            <person name="Rzeszutek E."/>
            <person name="Saraiva M."/>
            <person name="Secombes C.J."/>
            <person name="Seidl M.F."/>
            <person name="Snel B."/>
            <person name="Stassen J.H."/>
            <person name="Sykes S."/>
            <person name="Tripathy S."/>
            <person name="van den Berg H."/>
            <person name="Vega-Arreguin J.C."/>
            <person name="Wawra S."/>
            <person name="Young S.K."/>
            <person name="Zeng Q."/>
            <person name="Dieguez-Uribeondo J."/>
            <person name="Russ C."/>
            <person name="Tyler B.M."/>
            <person name="van West P."/>
        </authorList>
    </citation>
    <scope>NUCLEOTIDE SEQUENCE [LARGE SCALE GENOMIC DNA]</scope>
    <source>
        <strain evidence="3 4">CBS 223.65</strain>
    </source>
</reference>
<feature type="domain" description="CBM1" evidence="2">
    <location>
        <begin position="98"/>
        <end position="134"/>
    </location>
</feature>
<dbReference type="GO" id="GO:0005576">
    <property type="term" value="C:extracellular region"/>
    <property type="evidence" value="ECO:0007669"/>
    <property type="project" value="InterPro"/>
</dbReference>
<accession>A0A067BQ16</accession>
<name>A0A067BQ16_SAPPC</name>
<dbReference type="RefSeq" id="XP_012212870.1">
    <property type="nucleotide sequence ID" value="XM_012357480.1"/>
</dbReference>
<proteinExistence type="predicted"/>
<dbReference type="InterPro" id="IPR000254">
    <property type="entry name" value="CBD"/>
</dbReference>
<dbReference type="InterPro" id="IPR035971">
    <property type="entry name" value="CBD_sf"/>
</dbReference>
<dbReference type="GO" id="GO:0030248">
    <property type="term" value="F:cellulose binding"/>
    <property type="evidence" value="ECO:0007669"/>
    <property type="project" value="InterPro"/>
</dbReference>
<dbReference type="Pfam" id="PF00734">
    <property type="entry name" value="CBM_1"/>
    <property type="match status" value="3"/>
</dbReference>
<organism evidence="3 4">
    <name type="scientific">Saprolegnia parasitica (strain CBS 223.65)</name>
    <dbReference type="NCBI Taxonomy" id="695850"/>
    <lineage>
        <taxon>Eukaryota</taxon>
        <taxon>Sar</taxon>
        <taxon>Stramenopiles</taxon>
        <taxon>Oomycota</taxon>
        <taxon>Saprolegniomycetes</taxon>
        <taxon>Saprolegniales</taxon>
        <taxon>Saprolegniaceae</taxon>
        <taxon>Saprolegnia</taxon>
    </lineage>
</organism>
<dbReference type="GeneID" id="24139580"/>
<evidence type="ECO:0000313" key="3">
    <source>
        <dbReference type="EMBL" id="KDO16421.1"/>
    </source>
</evidence>
<dbReference type="PROSITE" id="PS00562">
    <property type="entry name" value="CBM1_1"/>
    <property type="match status" value="2"/>
</dbReference>
<dbReference type="KEGG" id="spar:SPRG_18053"/>